<reference evidence="1" key="1">
    <citation type="submission" date="2022-07" db="EMBL/GenBank/DDBJ databases">
        <title>Multi-strain Analysis of Pseudomonas putida Reveals Metabolic and Genetic Diversity.</title>
        <authorList>
            <person name="Monk J.M."/>
        </authorList>
    </citation>
    <scope>NUCLEOTIDE SEQUENCE</scope>
    <source>
        <strain evidence="1">17514</strain>
    </source>
</reference>
<accession>A0A9X4D2V4</accession>
<comment type="caution">
    <text evidence="1">The sequence shown here is derived from an EMBL/GenBank/DDBJ whole genome shotgun (WGS) entry which is preliminary data.</text>
</comment>
<gene>
    <name evidence="1" type="ORF">NP533_19160</name>
</gene>
<evidence type="ECO:0000313" key="2">
    <source>
        <dbReference type="Proteomes" id="UP001150678"/>
    </source>
</evidence>
<sequence length="207" mass="23763">MSNLSRYQAEKRQARSSLIDALLENARRSNMKFDKITYLARYLAGEISKVESRRDGVPHALSVENSSLCRYTTLLKNKLYRAQLENWFFVGSTVQDKARMQVESGLRLELARLAVKYKRMEFRVLELQQKIKSFDGWEEDDSPSSTASDTNGHLVAVALIKEFHELLSYRDGALRTKSAFASRELVPEGIFKNFLSECEERGLSIKL</sequence>
<dbReference type="AlphaFoldDB" id="A0A9X4D2V4"/>
<evidence type="ECO:0000313" key="1">
    <source>
        <dbReference type="EMBL" id="MDD2108315.1"/>
    </source>
</evidence>
<protein>
    <submittedName>
        <fullName evidence="1">Uncharacterized protein</fullName>
    </submittedName>
</protein>
<dbReference type="EMBL" id="JANIAN010000028">
    <property type="protein sequence ID" value="MDD2108315.1"/>
    <property type="molecule type" value="Genomic_DNA"/>
</dbReference>
<proteinExistence type="predicted"/>
<dbReference type="Proteomes" id="UP001150678">
    <property type="component" value="Unassembled WGS sequence"/>
</dbReference>
<organism evidence="1 2">
    <name type="scientific">Pseudomonas asiatica</name>
    <dbReference type="NCBI Taxonomy" id="2219225"/>
    <lineage>
        <taxon>Bacteria</taxon>
        <taxon>Pseudomonadati</taxon>
        <taxon>Pseudomonadota</taxon>
        <taxon>Gammaproteobacteria</taxon>
        <taxon>Pseudomonadales</taxon>
        <taxon>Pseudomonadaceae</taxon>
        <taxon>Pseudomonas</taxon>
    </lineage>
</organism>
<dbReference type="RefSeq" id="WP_274079323.1">
    <property type="nucleotide sequence ID" value="NZ_JANIAN010000028.1"/>
</dbReference>
<name>A0A9X4D2V4_9PSED</name>